<feature type="region of interest" description="Disordered" evidence="1">
    <location>
        <begin position="1"/>
        <end position="137"/>
    </location>
</feature>
<feature type="compositionally biased region" description="Basic and acidic residues" evidence="1">
    <location>
        <begin position="47"/>
        <end position="58"/>
    </location>
</feature>
<reference evidence="3" key="1">
    <citation type="submission" date="2019-06" db="EMBL/GenBank/DDBJ databases">
        <authorList>
            <person name="Zheng W."/>
        </authorList>
    </citation>
    <scope>NUCLEOTIDE SEQUENCE</scope>
    <source>
        <strain evidence="3">QDHG01</strain>
    </source>
</reference>
<feature type="compositionally biased region" description="Basic and acidic residues" evidence="1">
    <location>
        <begin position="68"/>
        <end position="80"/>
    </location>
</feature>
<comment type="caution">
    <text evidence="3">The sequence shown here is derived from an EMBL/GenBank/DDBJ whole genome shotgun (WGS) entry which is preliminary data.</text>
</comment>
<dbReference type="InterPro" id="IPR000253">
    <property type="entry name" value="FHA_dom"/>
</dbReference>
<dbReference type="PROSITE" id="PS50006">
    <property type="entry name" value="FHA_DOMAIN"/>
    <property type="match status" value="1"/>
</dbReference>
<feature type="domain" description="FHA" evidence="2">
    <location>
        <begin position="395"/>
        <end position="445"/>
    </location>
</feature>
<dbReference type="EMBL" id="RRYP01005347">
    <property type="protein sequence ID" value="TNV82121.1"/>
    <property type="molecule type" value="Genomic_DNA"/>
</dbReference>
<dbReference type="SMART" id="SM00240">
    <property type="entry name" value="FHA"/>
    <property type="match status" value="2"/>
</dbReference>
<feature type="compositionally biased region" description="Basic residues" evidence="1">
    <location>
        <begin position="36"/>
        <end position="46"/>
    </location>
</feature>
<feature type="compositionally biased region" description="Polar residues" evidence="1">
    <location>
        <begin position="7"/>
        <end position="16"/>
    </location>
</feature>
<organism evidence="3 4">
    <name type="scientific">Halteria grandinella</name>
    <dbReference type="NCBI Taxonomy" id="5974"/>
    <lineage>
        <taxon>Eukaryota</taxon>
        <taxon>Sar</taxon>
        <taxon>Alveolata</taxon>
        <taxon>Ciliophora</taxon>
        <taxon>Intramacronucleata</taxon>
        <taxon>Spirotrichea</taxon>
        <taxon>Stichotrichia</taxon>
        <taxon>Sporadotrichida</taxon>
        <taxon>Halteriidae</taxon>
        <taxon>Halteria</taxon>
    </lineage>
</organism>
<dbReference type="OrthoDB" id="302751at2759"/>
<name>A0A8J8NXQ2_HALGN</name>
<dbReference type="SUPFAM" id="SSF49879">
    <property type="entry name" value="SMAD/FHA domain"/>
    <property type="match status" value="2"/>
</dbReference>
<evidence type="ECO:0000259" key="2">
    <source>
        <dbReference type="PROSITE" id="PS50006"/>
    </source>
</evidence>
<feature type="compositionally biased region" description="Basic and acidic residues" evidence="1">
    <location>
        <begin position="90"/>
        <end position="100"/>
    </location>
</feature>
<dbReference type="Pfam" id="PF00498">
    <property type="entry name" value="FHA"/>
    <property type="match status" value="2"/>
</dbReference>
<evidence type="ECO:0000313" key="3">
    <source>
        <dbReference type="EMBL" id="TNV82121.1"/>
    </source>
</evidence>
<sequence>MEVFRNLFTSCCTAQSRDSKSEWKSGTDPNNGAIIMKKKKKRSKSKKERDGEDPENSREKKKKSKKHKDQDQNQASKDDQQDGIDGGAKAAKEEQKEDKQLIMLKKMSNEGVAGGATADKEEEKQKHGEEQGQHNPGASAVATALAIGGGNSGAAGNSGQIEKANWAQLKEMKNKAQEQQTKNMELLIKRSPKLELFVLDGPTIEKGLFVKINALGAESKASVRMAYLAQNKLVPTVSSGQSEDPNRQIYQMDFTTYFGSYEPISDIQQKMIDADIDKLNDVLLPEHDGFGARHFYIKYSNDLNSYMIKDLGEGSGTFIKVQKQFILKNGHIVSFGENHMVVGIIVDKVATQQLQSNGSPGASSNSPVITQLMIQFIDGPRAKETFSFKQDQVPVTIGRSKDCSICFKEPGGSLSRVQCRIDFIDEKWILKDGDGKKQSTNGTWLFAGEEERIPYDSAGEGIVFKAGSCLFRAVVDLNPIGGAGVVNKNQVQELVKLYWRILLDEKVTTKIVAG</sequence>
<keyword evidence="4" id="KW-1185">Reference proteome</keyword>
<dbReference type="InterPro" id="IPR008984">
    <property type="entry name" value="SMAD_FHA_dom_sf"/>
</dbReference>
<evidence type="ECO:0000313" key="4">
    <source>
        <dbReference type="Proteomes" id="UP000785679"/>
    </source>
</evidence>
<dbReference type="Gene3D" id="2.60.200.20">
    <property type="match status" value="2"/>
</dbReference>
<dbReference type="Proteomes" id="UP000785679">
    <property type="component" value="Unassembled WGS sequence"/>
</dbReference>
<gene>
    <name evidence="3" type="ORF">FGO68_gene8136</name>
</gene>
<evidence type="ECO:0000256" key="1">
    <source>
        <dbReference type="SAM" id="MobiDB-lite"/>
    </source>
</evidence>
<protein>
    <recommendedName>
        <fullName evidence="2">FHA domain-containing protein</fullName>
    </recommendedName>
</protein>
<feature type="compositionally biased region" description="Basic and acidic residues" evidence="1">
    <location>
        <begin position="118"/>
        <end position="132"/>
    </location>
</feature>
<proteinExistence type="predicted"/>
<dbReference type="AlphaFoldDB" id="A0A8J8NXQ2"/>
<dbReference type="CDD" id="cd00060">
    <property type="entry name" value="FHA"/>
    <property type="match status" value="2"/>
</dbReference>
<accession>A0A8J8NXQ2</accession>